<accession>A0ABZ2K2Y8</accession>
<gene>
    <name evidence="2" type="ORF">LZC95_42315</name>
</gene>
<dbReference type="PANTHER" id="PTHR30543:SF21">
    <property type="entry name" value="NAD(P)H-DEPENDENT FMN REDUCTASE LOT6"/>
    <property type="match status" value="1"/>
</dbReference>
<dbReference type="InterPro" id="IPR005025">
    <property type="entry name" value="FMN_Rdtase-like_dom"/>
</dbReference>
<evidence type="ECO:0000259" key="1">
    <source>
        <dbReference type="Pfam" id="PF03358"/>
    </source>
</evidence>
<feature type="domain" description="NADPH-dependent FMN reductase-like" evidence="1">
    <location>
        <begin position="6"/>
        <end position="150"/>
    </location>
</feature>
<dbReference type="Pfam" id="PF03358">
    <property type="entry name" value="FMN_red"/>
    <property type="match status" value="1"/>
</dbReference>
<proteinExistence type="predicted"/>
<dbReference type="Proteomes" id="UP001379533">
    <property type="component" value="Chromosome"/>
</dbReference>
<dbReference type="InterPro" id="IPR029039">
    <property type="entry name" value="Flavoprotein-like_sf"/>
</dbReference>
<organism evidence="2 3">
    <name type="scientific">Pendulispora brunnea</name>
    <dbReference type="NCBI Taxonomy" id="2905690"/>
    <lineage>
        <taxon>Bacteria</taxon>
        <taxon>Pseudomonadati</taxon>
        <taxon>Myxococcota</taxon>
        <taxon>Myxococcia</taxon>
        <taxon>Myxococcales</taxon>
        <taxon>Sorangiineae</taxon>
        <taxon>Pendulisporaceae</taxon>
        <taxon>Pendulispora</taxon>
    </lineage>
</organism>
<protein>
    <submittedName>
        <fullName evidence="2">NAD(P)H-dependent oxidoreductase</fullName>
    </submittedName>
</protein>
<dbReference type="RefSeq" id="WP_394843672.1">
    <property type="nucleotide sequence ID" value="NZ_CP089982.1"/>
</dbReference>
<dbReference type="SUPFAM" id="SSF52218">
    <property type="entry name" value="Flavoproteins"/>
    <property type="match status" value="1"/>
</dbReference>
<evidence type="ECO:0000313" key="3">
    <source>
        <dbReference type="Proteomes" id="UP001379533"/>
    </source>
</evidence>
<keyword evidence="3" id="KW-1185">Reference proteome</keyword>
<sequence length="185" mass="20406">MSSTFRVLGIAGSLRKQSYNRALLRTATQLAPASLTFETAEWADFPPYDADVEAAGRPESVVRFRAQIAAADAILIATPEYNYSIPGGLKNAVDWASRPPEQPFNGKLLGIIGASGGDGGTMRSQYHWRQVAVFLNLHVMNKPEVFVRRAGDKFDAEGNLTDEAIRKTLTQYMQSFAEWIASHKK</sequence>
<dbReference type="InterPro" id="IPR050712">
    <property type="entry name" value="NAD(P)H-dep_reductase"/>
</dbReference>
<dbReference type="EMBL" id="CP089982">
    <property type="protein sequence ID" value="WXA93073.1"/>
    <property type="molecule type" value="Genomic_DNA"/>
</dbReference>
<name>A0ABZ2K2Y8_9BACT</name>
<dbReference type="Gene3D" id="3.40.50.360">
    <property type="match status" value="1"/>
</dbReference>
<reference evidence="2 3" key="1">
    <citation type="submission" date="2021-12" db="EMBL/GenBank/DDBJ databases">
        <title>Discovery of the Pendulisporaceae a myxobacterial family with distinct sporulation behavior and unique specialized metabolism.</title>
        <authorList>
            <person name="Garcia R."/>
            <person name="Popoff A."/>
            <person name="Bader C.D."/>
            <person name="Loehr J."/>
            <person name="Walesch S."/>
            <person name="Walt C."/>
            <person name="Boldt J."/>
            <person name="Bunk B."/>
            <person name="Haeckl F.J.F.P.J."/>
            <person name="Gunesch A.P."/>
            <person name="Birkelbach J."/>
            <person name="Nuebel U."/>
            <person name="Pietschmann T."/>
            <person name="Bach T."/>
            <person name="Mueller R."/>
        </authorList>
    </citation>
    <scope>NUCLEOTIDE SEQUENCE [LARGE SCALE GENOMIC DNA]</scope>
    <source>
        <strain evidence="2 3">MSr12523</strain>
    </source>
</reference>
<dbReference type="PANTHER" id="PTHR30543">
    <property type="entry name" value="CHROMATE REDUCTASE"/>
    <property type="match status" value="1"/>
</dbReference>
<evidence type="ECO:0000313" key="2">
    <source>
        <dbReference type="EMBL" id="WXA93073.1"/>
    </source>
</evidence>